<dbReference type="EMBL" id="AATJOC010000023">
    <property type="protein sequence ID" value="EFM0255401.1"/>
    <property type="molecule type" value="Genomic_DNA"/>
</dbReference>
<dbReference type="EMBL" id="QOGZ01000049">
    <property type="protein sequence ID" value="RDA32778.1"/>
    <property type="molecule type" value="Genomic_DNA"/>
</dbReference>
<protein>
    <submittedName>
        <fullName evidence="2">TIGR03750 family conjugal transfer protein</fullName>
    </submittedName>
</protein>
<dbReference type="Proteomes" id="UP000534496">
    <property type="component" value="Unassembled WGS sequence"/>
</dbReference>
<evidence type="ECO:0000313" key="11">
    <source>
        <dbReference type="Proteomes" id="UP000532204"/>
    </source>
</evidence>
<keyword evidence="1" id="KW-0812">Transmembrane</keyword>
<proteinExistence type="predicted"/>
<dbReference type="InterPro" id="IPR021877">
    <property type="entry name" value="DUF3487"/>
</dbReference>
<evidence type="ECO:0000313" key="3">
    <source>
        <dbReference type="EMBL" id="EFH3675942.1"/>
    </source>
</evidence>
<evidence type="ECO:0000313" key="8">
    <source>
        <dbReference type="Proteomes" id="UP000245761"/>
    </source>
</evidence>
<evidence type="ECO:0000313" key="6">
    <source>
        <dbReference type="EMBL" id="QRZ96596.1"/>
    </source>
</evidence>
<feature type="transmembrane region" description="Helical" evidence="1">
    <location>
        <begin position="48"/>
        <end position="72"/>
    </location>
</feature>
<reference evidence="2 11" key="4">
    <citation type="submission" date="2019-05" db="EMBL/GenBank/DDBJ databases">
        <authorList>
            <consortium name="NARMS: The National Antimicrobial Resistance Monitoring System"/>
        </authorList>
    </citation>
    <scope>NUCLEOTIDE SEQUENCE [LARGE SCALE GENOMIC DNA]</scope>
    <source>
        <strain evidence="2 11">CVM N18EC122</strain>
        <strain evidence="3 12">CVM N19EC0189</strain>
    </source>
</reference>
<evidence type="ECO:0000313" key="2">
    <source>
        <dbReference type="EMBL" id="EFC9752164.1"/>
    </source>
</evidence>
<dbReference type="EMBL" id="CP070393">
    <property type="protein sequence ID" value="QRZ96596.1"/>
    <property type="molecule type" value="Genomic_DNA"/>
</dbReference>
<keyword evidence="1" id="KW-1133">Transmembrane helix</keyword>
<reference evidence="4 10" key="3">
    <citation type="submission" date="2018-08" db="EMBL/GenBank/DDBJ databases">
        <authorList>
            <consortium name="GenomeTrakr network: Whole genome sequencing for foodborne pathogen traceback"/>
        </authorList>
    </citation>
    <scope>NUCLEOTIDE SEQUENCE [LARGE SCALE GENOMIC DNA]</scope>
    <source>
        <strain evidence="4 10">AZ-TG73163</strain>
    </source>
</reference>
<evidence type="ECO:0000313" key="5">
    <source>
        <dbReference type="EMBL" id="PWH57834.1"/>
    </source>
</evidence>
<gene>
    <name evidence="4" type="ORF">C719_004658</name>
    <name evidence="5" type="ORF">DD762_23080</name>
    <name evidence="7" type="ORF">DTL43_24345</name>
    <name evidence="2" type="ORF">E6D34_23530</name>
    <name evidence="3" type="ORF">F9461_22450</name>
    <name evidence="6" type="ORF">JNP96_22705</name>
</gene>
<dbReference type="EMBL" id="AASEBA010000072">
    <property type="protein sequence ID" value="EFC9752164.1"/>
    <property type="molecule type" value="Genomic_DNA"/>
</dbReference>
<accession>A0A0D8W9N2</accession>
<evidence type="ECO:0000313" key="12">
    <source>
        <dbReference type="Proteomes" id="UP000534496"/>
    </source>
</evidence>
<dbReference type="Proteomes" id="UP000527548">
    <property type="component" value="Unassembled WGS sequence"/>
</dbReference>
<reference evidence="6" key="5">
    <citation type="submission" date="2021-02" db="EMBL/GenBank/DDBJ databases">
        <title>Co-localization of colistin and carbapenem -resistance genes on a novel transferable IncHI2 plasmid in Escherichia coli from chicken-origin.</title>
        <authorList>
            <person name="Hoffmann M."/>
            <person name="Balkey M."/>
            <person name="Ronco T."/>
            <person name="Hendriksen R.S."/>
        </authorList>
    </citation>
    <scope>NUCLEOTIDE SEQUENCE</scope>
    <source>
        <strain evidence="6">CFSAN083829</strain>
    </source>
</reference>
<evidence type="ECO:0000256" key="1">
    <source>
        <dbReference type="SAM" id="Phobius"/>
    </source>
</evidence>
<reference evidence="5 8" key="1">
    <citation type="submission" date="2018-04" db="EMBL/GenBank/DDBJ databases">
        <title>Draft Genomic Sequencing Of Potential Extraintestinal Pathogenic Escherichia coli B8S56 Isolated from Retail Chicken Skin.</title>
        <authorList>
            <person name="Xu A."/>
            <person name="Tilman S."/>
            <person name="Wisser-Parker K."/>
            <person name="Scullen O.J."/>
            <person name="Sommers C."/>
        </authorList>
    </citation>
    <scope>NUCLEOTIDE SEQUENCE [LARGE SCALE GENOMIC DNA]</scope>
    <source>
        <strain evidence="5 8">B8S56</strain>
    </source>
</reference>
<evidence type="ECO:0000313" key="10">
    <source>
        <dbReference type="Proteomes" id="UP000527548"/>
    </source>
</evidence>
<dbReference type="RefSeq" id="WP_006858943.1">
    <property type="nucleotide sequence ID" value="NZ_CABGZL010000034.1"/>
</dbReference>
<dbReference type="EMBL" id="AASVQO010000022">
    <property type="protein sequence ID" value="EFH3675942.1"/>
    <property type="molecule type" value="Genomic_DNA"/>
</dbReference>
<dbReference type="Proteomes" id="UP000532204">
    <property type="component" value="Unassembled WGS sequence"/>
</dbReference>
<sequence>METIRFLPDRLNAEPTVFRGFTTPELGLAALSGVFLGLLWTLPLIPLFGWVIIPTGALLTPLLLVWTGGVWITRLKRGKPDNWLWQRIEEKKAALGVGRPAFIREAQGWSLRRSRVRGGKG</sequence>
<dbReference type="Pfam" id="PF11990">
    <property type="entry name" value="DUF3487"/>
    <property type="match status" value="1"/>
</dbReference>
<name>A0A0D8W9N2_ECOLX</name>
<dbReference type="AlphaFoldDB" id="A0A0D8W9N2"/>
<organism evidence="2 11">
    <name type="scientific">Escherichia coli</name>
    <dbReference type="NCBI Taxonomy" id="562"/>
    <lineage>
        <taxon>Bacteria</taxon>
        <taxon>Pseudomonadati</taxon>
        <taxon>Pseudomonadota</taxon>
        <taxon>Gammaproteobacteria</taxon>
        <taxon>Enterobacterales</taxon>
        <taxon>Enterobacteriaceae</taxon>
        <taxon>Escherichia</taxon>
    </lineage>
</organism>
<dbReference type="NCBIfam" id="TIGR03750">
    <property type="entry name" value="conj_TIGR03750"/>
    <property type="match status" value="1"/>
</dbReference>
<dbReference type="Proteomes" id="UP000663166">
    <property type="component" value="Chromosome"/>
</dbReference>
<reference evidence="7 9" key="2">
    <citation type="submission" date="2018-07" db="EMBL/GenBank/DDBJ databases">
        <title>Whole Genome Sequence Analysis of Avian Pathogenic E. coli - An Australian Perspective.</title>
        <authorList>
            <person name="Cummins M.L."/>
            <person name="Reid C.J."/>
            <person name="Roy Chowdhury P."/>
            <person name="Bushell R."/>
            <person name="Esbert N."/>
            <person name="Tivendale K.A."/>
            <person name="Noormohammadi A.H."/>
            <person name="Islam S."/>
            <person name="Marenda M.S."/>
            <person name="Browning G.F."/>
            <person name="Markham P.F."/>
            <person name="Djordjevic S.P."/>
        </authorList>
    </citation>
    <scope>NUCLEOTIDE SEQUENCE [LARGE SCALE GENOMIC DNA]</scope>
    <source>
        <strain evidence="7 9">AVC211</strain>
    </source>
</reference>
<evidence type="ECO:0000313" key="9">
    <source>
        <dbReference type="Proteomes" id="UP000253687"/>
    </source>
</evidence>
<keyword evidence="1" id="KW-0472">Membrane</keyword>
<dbReference type="Proteomes" id="UP000253687">
    <property type="component" value="Unassembled WGS sequence"/>
</dbReference>
<dbReference type="EMBL" id="QEMT01000058">
    <property type="protein sequence ID" value="PWH57834.1"/>
    <property type="molecule type" value="Genomic_DNA"/>
</dbReference>
<feature type="transmembrane region" description="Helical" evidence="1">
    <location>
        <begin position="21"/>
        <end position="42"/>
    </location>
</feature>
<evidence type="ECO:0000313" key="4">
    <source>
        <dbReference type="EMBL" id="EFM0255401.1"/>
    </source>
</evidence>
<dbReference type="Proteomes" id="UP000245761">
    <property type="component" value="Unassembled WGS sequence"/>
</dbReference>
<evidence type="ECO:0000313" key="7">
    <source>
        <dbReference type="EMBL" id="RDA32778.1"/>
    </source>
</evidence>